<dbReference type="EC" id="3.4.21.53" evidence="11 14"/>
<dbReference type="PROSITE" id="PS51786">
    <property type="entry name" value="LON_PROTEOLYTIC"/>
    <property type="match status" value="1"/>
</dbReference>
<comment type="caution">
    <text evidence="22">The sequence shown here is derived from an EMBL/GenBank/DDBJ whole genome shotgun (WGS) entry which is preliminary data.</text>
</comment>
<dbReference type="NCBIfam" id="TIGR00763">
    <property type="entry name" value="lon"/>
    <property type="match status" value="1"/>
</dbReference>
<keyword evidence="3 14" id="KW-0645">Protease</keyword>
<dbReference type="Gene3D" id="1.20.58.1480">
    <property type="match status" value="1"/>
</dbReference>
<gene>
    <name evidence="14" type="primary">lon</name>
    <name evidence="22" type="ORF">DFR75_1012401</name>
</gene>
<evidence type="ECO:0000256" key="1">
    <source>
        <dbReference type="ARBA" id="ARBA00004496"/>
    </source>
</evidence>
<dbReference type="GO" id="GO:0004252">
    <property type="term" value="F:serine-type endopeptidase activity"/>
    <property type="evidence" value="ECO:0007669"/>
    <property type="project" value="UniProtKB-UniRule"/>
</dbReference>
<dbReference type="SMART" id="SM00382">
    <property type="entry name" value="AAA"/>
    <property type="match status" value="1"/>
</dbReference>
<sequence length="826" mass="88771">MTTAQNLPVLFLTDPIVLPGMVVPIELDESAQAAIDAAQAGKTGAVLVAPRLDEGYASYGVVATIEQIGRMRGGAPAAVLKAERRARIGHGVTGPGAALWVEAEPVEAPAPDERTTELAAEYRKLVIAVLQRREAWQIIDIVNQLDNPETISDTAGYAPYLSNEQKRELLETPDVAQRLTKQIEWIKAHIAEVEVTEKISEEVRDGMEKSQREFLLRQQLNAIRKELGEDEPDGADDYRTRVENADLPENVRAEALREVGRLERASDQSPESGWIRTWLDTVLDLPWTVKTEDNTDVSGARAILDADHHGLDEVKDRMVEYLAVRSRRASRGLEVVGGRGSGAVMVLVGPPGVGKTSLGESVAKALGRKFVRVALGGVRDEAEIRGHRRTYVGAMPGRIVRAVKEAGSMNPVVLLDEIDKVGSDFRGDPAAALLEVLDPAQNHTFRDHYLDLDLDLSNVLFIATANVMDTIPGPLLDRMELITVDGYTEADKVAIARDFLVPRQLERNALTAQEVSITEEALREVAANYTREAGVRQMERLVAKALRKAATRLVTGDAEPSSAASTGKAQVSAATDGEATLGYDPELGYDNVIDISTGPQPAGQVQSLVIDVDNLTDYLGRPRFTPDSVERTAVPGVATGLAVTGAGGDVLYIEANAAEGERSLTLTGQLGDVMKESAQIALTYVRSHLEEIGIEPKVLDRNIHIHFPAGAVPKDGPSAGVTMVTALVSLALDRQVRADVGMTGEVTLNGRVLPIGGVKQKLLAAQRAGLKTVFIPARNEPDLDEVPAEVLEALDVRPVADVADILAYAIEPIAEPAADGTFAVSA</sequence>
<dbReference type="Pfam" id="PF05362">
    <property type="entry name" value="Lon_C"/>
    <property type="match status" value="1"/>
</dbReference>
<reference evidence="22 23" key="1">
    <citation type="submission" date="2019-03" db="EMBL/GenBank/DDBJ databases">
        <title>Genomic Encyclopedia of Type Strains, Phase IV (KMG-IV): sequencing the most valuable type-strain genomes for metagenomic binning, comparative biology and taxonomic classification.</title>
        <authorList>
            <person name="Goeker M."/>
        </authorList>
    </citation>
    <scope>NUCLEOTIDE SEQUENCE [LARGE SCALE GENOMIC DNA]</scope>
    <source>
        <strain evidence="22 23">DSM 44496</strain>
    </source>
</reference>
<evidence type="ECO:0000256" key="3">
    <source>
        <dbReference type="ARBA" id="ARBA00022670"/>
    </source>
</evidence>
<evidence type="ECO:0000256" key="15">
    <source>
        <dbReference type="PIRNR" id="PIRNR001174"/>
    </source>
</evidence>
<dbReference type="Proteomes" id="UP000295087">
    <property type="component" value="Unassembled WGS sequence"/>
</dbReference>
<feature type="domain" description="Lon proteolytic" evidence="20">
    <location>
        <begin position="632"/>
        <end position="812"/>
    </location>
</feature>
<keyword evidence="6 14" id="KW-0720">Serine protease</keyword>
<evidence type="ECO:0000256" key="13">
    <source>
        <dbReference type="ARBA" id="ARBA00082722"/>
    </source>
</evidence>
<name>A0A4V3CQS1_NOCIG</name>
<evidence type="ECO:0000256" key="12">
    <source>
        <dbReference type="ARBA" id="ARBA00071934"/>
    </source>
</evidence>
<dbReference type="SUPFAM" id="SSF52540">
    <property type="entry name" value="P-loop containing nucleoside triphosphate hydrolases"/>
    <property type="match status" value="1"/>
</dbReference>
<dbReference type="PRINTS" id="PR00830">
    <property type="entry name" value="ENDOLAPTASE"/>
</dbReference>
<dbReference type="InterPro" id="IPR015947">
    <property type="entry name" value="PUA-like_sf"/>
</dbReference>
<dbReference type="InterPro" id="IPR003959">
    <property type="entry name" value="ATPase_AAA_core"/>
</dbReference>
<evidence type="ECO:0000256" key="17">
    <source>
        <dbReference type="PIRSR" id="PIRSR001174-2"/>
    </source>
</evidence>
<dbReference type="Pfam" id="PF02190">
    <property type="entry name" value="LON_substr_bdg"/>
    <property type="match status" value="1"/>
</dbReference>
<dbReference type="Gene3D" id="3.40.50.300">
    <property type="entry name" value="P-loop containing nucleotide triphosphate hydrolases"/>
    <property type="match status" value="1"/>
</dbReference>
<feature type="domain" description="Lon N-terminal" evidence="21">
    <location>
        <begin position="7"/>
        <end position="190"/>
    </location>
</feature>
<dbReference type="SUPFAM" id="SSF54211">
    <property type="entry name" value="Ribosomal protein S5 domain 2-like"/>
    <property type="match status" value="1"/>
</dbReference>
<protein>
    <recommendedName>
        <fullName evidence="12 14">Lon protease</fullName>
        <ecNumber evidence="11 14">3.4.21.53</ecNumber>
    </recommendedName>
    <alternativeName>
        <fullName evidence="13 14">ATP-dependent protease La</fullName>
    </alternativeName>
</protein>
<comment type="catalytic activity">
    <reaction evidence="9 14 15 18">
        <text>Hydrolysis of proteins in presence of ATP.</text>
        <dbReference type="EC" id="3.4.21.53"/>
    </reaction>
</comment>
<dbReference type="Pfam" id="PF00004">
    <property type="entry name" value="AAA"/>
    <property type="match status" value="1"/>
</dbReference>
<dbReference type="Pfam" id="PF22667">
    <property type="entry name" value="Lon_lid"/>
    <property type="match status" value="1"/>
</dbReference>
<dbReference type="PANTHER" id="PTHR10046">
    <property type="entry name" value="ATP DEPENDENT LON PROTEASE FAMILY MEMBER"/>
    <property type="match status" value="1"/>
</dbReference>
<dbReference type="Gene3D" id="1.20.5.5270">
    <property type="match status" value="1"/>
</dbReference>
<keyword evidence="2 14" id="KW-0963">Cytoplasm</keyword>
<accession>A0A4V3CQS1</accession>
<dbReference type="GO" id="GO:0005524">
    <property type="term" value="F:ATP binding"/>
    <property type="evidence" value="ECO:0007669"/>
    <property type="project" value="UniProtKB-UniRule"/>
</dbReference>
<evidence type="ECO:0000256" key="18">
    <source>
        <dbReference type="PROSITE-ProRule" id="PRU01122"/>
    </source>
</evidence>
<dbReference type="Gene3D" id="2.30.130.40">
    <property type="entry name" value="LON domain-like"/>
    <property type="match status" value="1"/>
</dbReference>
<dbReference type="InterPro" id="IPR003111">
    <property type="entry name" value="Lon_prtase_N"/>
</dbReference>
<evidence type="ECO:0000256" key="4">
    <source>
        <dbReference type="ARBA" id="ARBA00022741"/>
    </source>
</evidence>
<dbReference type="AlphaFoldDB" id="A0A4V3CQS1"/>
<dbReference type="GO" id="GO:0034605">
    <property type="term" value="P:cellular response to heat"/>
    <property type="evidence" value="ECO:0007669"/>
    <property type="project" value="UniProtKB-UniRule"/>
</dbReference>
<evidence type="ECO:0000259" key="21">
    <source>
        <dbReference type="PROSITE" id="PS51787"/>
    </source>
</evidence>
<dbReference type="Gene3D" id="3.30.230.10">
    <property type="match status" value="1"/>
</dbReference>
<dbReference type="GO" id="GO:0004176">
    <property type="term" value="F:ATP-dependent peptidase activity"/>
    <property type="evidence" value="ECO:0007669"/>
    <property type="project" value="UniProtKB-UniRule"/>
</dbReference>
<keyword evidence="7 14" id="KW-0067">ATP-binding</keyword>
<dbReference type="RefSeq" id="WP_067497324.1">
    <property type="nucleotide sequence ID" value="NZ_SNXK01000001.1"/>
</dbReference>
<dbReference type="HAMAP" id="MF_01973">
    <property type="entry name" value="lon_bact"/>
    <property type="match status" value="1"/>
</dbReference>
<comment type="induction">
    <text evidence="14">By heat shock.</text>
</comment>
<dbReference type="SUPFAM" id="SSF88697">
    <property type="entry name" value="PUA domain-like"/>
    <property type="match status" value="1"/>
</dbReference>
<feature type="active site" evidence="14 16">
    <location>
        <position position="761"/>
    </location>
</feature>
<evidence type="ECO:0000256" key="19">
    <source>
        <dbReference type="RuleBase" id="RU000591"/>
    </source>
</evidence>
<comment type="subcellular location">
    <subcellularLocation>
        <location evidence="1 14 15">Cytoplasm</location>
    </subcellularLocation>
</comment>
<keyword evidence="8 14" id="KW-0346">Stress response</keyword>
<dbReference type="GO" id="GO:0016887">
    <property type="term" value="F:ATP hydrolysis activity"/>
    <property type="evidence" value="ECO:0007669"/>
    <property type="project" value="UniProtKB-UniRule"/>
</dbReference>
<proteinExistence type="evidence at transcript level"/>
<dbReference type="PROSITE" id="PS51787">
    <property type="entry name" value="LON_N"/>
    <property type="match status" value="1"/>
</dbReference>
<dbReference type="GO" id="GO:0005737">
    <property type="term" value="C:cytoplasm"/>
    <property type="evidence" value="ECO:0007669"/>
    <property type="project" value="UniProtKB-SubCell"/>
</dbReference>
<evidence type="ECO:0000256" key="7">
    <source>
        <dbReference type="ARBA" id="ARBA00022840"/>
    </source>
</evidence>
<evidence type="ECO:0000256" key="2">
    <source>
        <dbReference type="ARBA" id="ARBA00022490"/>
    </source>
</evidence>
<dbReference type="InterPro" id="IPR020568">
    <property type="entry name" value="Ribosomal_Su5_D2-typ_SF"/>
</dbReference>
<evidence type="ECO:0000313" key="23">
    <source>
        <dbReference type="Proteomes" id="UP000295087"/>
    </source>
</evidence>
<dbReference type="InterPro" id="IPR003593">
    <property type="entry name" value="AAA+_ATPase"/>
</dbReference>
<evidence type="ECO:0000256" key="10">
    <source>
        <dbReference type="ARBA" id="ARBA00053875"/>
    </source>
</evidence>
<dbReference type="InterPro" id="IPR004815">
    <property type="entry name" value="Lon_bac/euk-typ"/>
</dbReference>
<evidence type="ECO:0000256" key="9">
    <source>
        <dbReference type="ARBA" id="ARBA00050665"/>
    </source>
</evidence>
<evidence type="ECO:0000259" key="20">
    <source>
        <dbReference type="PROSITE" id="PS51786"/>
    </source>
</evidence>
<comment type="subunit">
    <text evidence="14 15">Homohexamer. Organized in a ring with a central cavity.</text>
</comment>
<dbReference type="InterPro" id="IPR054594">
    <property type="entry name" value="Lon_lid"/>
</dbReference>
<evidence type="ECO:0000313" key="22">
    <source>
        <dbReference type="EMBL" id="TDP43279.1"/>
    </source>
</evidence>
<dbReference type="InterPro" id="IPR027065">
    <property type="entry name" value="Lon_Prtase"/>
</dbReference>
<feature type="binding site" evidence="14 17">
    <location>
        <begin position="349"/>
        <end position="356"/>
    </location>
    <ligand>
        <name>ATP</name>
        <dbReference type="ChEBI" id="CHEBI:30616"/>
    </ligand>
</feature>
<evidence type="ECO:0000256" key="16">
    <source>
        <dbReference type="PIRSR" id="PIRSR001174-1"/>
    </source>
</evidence>
<dbReference type="FunFam" id="3.40.50.300:FF:000021">
    <property type="entry name" value="Lon protease homolog"/>
    <property type="match status" value="1"/>
</dbReference>
<dbReference type="PROSITE" id="PS01046">
    <property type="entry name" value="LON_SER"/>
    <property type="match status" value="1"/>
</dbReference>
<dbReference type="EMBL" id="SNXK01000001">
    <property type="protein sequence ID" value="TDP43279.1"/>
    <property type="molecule type" value="Genomic_DNA"/>
</dbReference>
<evidence type="ECO:0000256" key="14">
    <source>
        <dbReference type="HAMAP-Rule" id="MF_01973"/>
    </source>
</evidence>
<dbReference type="SMART" id="SM00464">
    <property type="entry name" value="LON"/>
    <property type="match status" value="1"/>
</dbReference>
<dbReference type="InterPro" id="IPR008269">
    <property type="entry name" value="Lon_proteolytic"/>
</dbReference>
<keyword evidence="23" id="KW-1185">Reference proteome</keyword>
<dbReference type="GO" id="GO:0043565">
    <property type="term" value="F:sequence-specific DNA binding"/>
    <property type="evidence" value="ECO:0007669"/>
    <property type="project" value="UniProtKB-UniRule"/>
</dbReference>
<dbReference type="InterPro" id="IPR046336">
    <property type="entry name" value="Lon_prtase_N_sf"/>
</dbReference>
<dbReference type="InterPro" id="IPR027417">
    <property type="entry name" value="P-loop_NTPase"/>
</dbReference>
<organism evidence="22 23">
    <name type="scientific">Nocardia ignorata</name>
    <dbReference type="NCBI Taxonomy" id="145285"/>
    <lineage>
        <taxon>Bacteria</taxon>
        <taxon>Bacillati</taxon>
        <taxon>Actinomycetota</taxon>
        <taxon>Actinomycetes</taxon>
        <taxon>Mycobacteriales</taxon>
        <taxon>Nocardiaceae</taxon>
        <taxon>Nocardia</taxon>
    </lineage>
</organism>
<evidence type="ECO:0000256" key="8">
    <source>
        <dbReference type="ARBA" id="ARBA00023016"/>
    </source>
</evidence>
<evidence type="ECO:0000256" key="5">
    <source>
        <dbReference type="ARBA" id="ARBA00022801"/>
    </source>
</evidence>
<dbReference type="InterPro" id="IPR027543">
    <property type="entry name" value="Lon_bac"/>
</dbReference>
<evidence type="ECO:0000256" key="6">
    <source>
        <dbReference type="ARBA" id="ARBA00022825"/>
    </source>
</evidence>
<comment type="function">
    <text evidence="10 14">ATP-dependent serine protease that mediates the selective degradation of mutant and abnormal proteins as well as certain short-lived regulatory proteins. Required for cellular homeostasis and for survival from DNA damage and developmental changes induced by stress. Degrades polypeptides processively to yield small peptide fragments that are 5 to 10 amino acids long. Binds to DNA in a double-stranded, site-specific manner.</text>
</comment>
<dbReference type="InterPro" id="IPR014721">
    <property type="entry name" value="Ribsml_uS5_D2-typ_fold_subgr"/>
</dbReference>
<dbReference type="PIRSF" id="PIRSF001174">
    <property type="entry name" value="Lon_proteas"/>
    <property type="match status" value="1"/>
</dbReference>
<dbReference type="GO" id="GO:0006515">
    <property type="term" value="P:protein quality control for misfolded or incompletely synthesized proteins"/>
    <property type="evidence" value="ECO:0007669"/>
    <property type="project" value="UniProtKB-UniRule"/>
</dbReference>
<comment type="similarity">
    <text evidence="14 15 18 19">Belongs to the peptidase S16 family.</text>
</comment>
<dbReference type="InterPro" id="IPR008268">
    <property type="entry name" value="Peptidase_S16_AS"/>
</dbReference>
<feature type="active site" evidence="14 16">
    <location>
        <position position="718"/>
    </location>
</feature>
<keyword evidence="5 14" id="KW-0378">Hydrolase</keyword>
<evidence type="ECO:0000256" key="11">
    <source>
        <dbReference type="ARBA" id="ARBA00066743"/>
    </source>
</evidence>
<keyword evidence="4 14" id="KW-0547">Nucleotide-binding</keyword>
<dbReference type="Gene3D" id="1.10.8.60">
    <property type="match status" value="1"/>
</dbReference>
<dbReference type="CDD" id="cd19500">
    <property type="entry name" value="RecA-like_Lon"/>
    <property type="match status" value="1"/>
</dbReference>